<dbReference type="GO" id="GO:0001501">
    <property type="term" value="P:skeletal system development"/>
    <property type="evidence" value="ECO:0007669"/>
    <property type="project" value="TreeGrafter"/>
</dbReference>
<evidence type="ECO:0000313" key="4">
    <source>
        <dbReference type="EMBL" id="CAC5407896.1"/>
    </source>
</evidence>
<dbReference type="PROSITE" id="PS50011">
    <property type="entry name" value="PROTEIN_KINASE_DOM"/>
    <property type="match status" value="1"/>
</dbReference>
<dbReference type="OrthoDB" id="4062651at2759"/>
<feature type="domain" description="Protein kinase" evidence="3">
    <location>
        <begin position="83"/>
        <end position="359"/>
    </location>
</feature>
<dbReference type="InterPro" id="IPR011009">
    <property type="entry name" value="Kinase-like_dom_sf"/>
</dbReference>
<dbReference type="InterPro" id="IPR000719">
    <property type="entry name" value="Prot_kinase_dom"/>
</dbReference>
<dbReference type="Gene3D" id="1.10.510.10">
    <property type="entry name" value="Transferase(Phosphotransferase) domain 1"/>
    <property type="match status" value="1"/>
</dbReference>
<proteinExistence type="predicted"/>
<keyword evidence="2" id="KW-0812">Transmembrane</keyword>
<dbReference type="AlphaFoldDB" id="A0A6J8DIL4"/>
<feature type="transmembrane region" description="Helical" evidence="2">
    <location>
        <begin position="12"/>
        <end position="33"/>
    </location>
</feature>
<keyword evidence="2" id="KW-0472">Membrane</keyword>
<dbReference type="GO" id="GO:0005576">
    <property type="term" value="C:extracellular region"/>
    <property type="evidence" value="ECO:0007669"/>
    <property type="project" value="TreeGrafter"/>
</dbReference>
<keyword evidence="1" id="KW-0175">Coiled coil</keyword>
<evidence type="ECO:0000256" key="2">
    <source>
        <dbReference type="SAM" id="Phobius"/>
    </source>
</evidence>
<evidence type="ECO:0000259" key="3">
    <source>
        <dbReference type="PROSITE" id="PS50011"/>
    </source>
</evidence>
<protein>
    <submittedName>
        <fullName evidence="4">PKDCC</fullName>
        <ecNumber evidence="4">2.7.10.2</ecNumber>
    </submittedName>
</protein>
<name>A0A6J8DIL4_MYTCO</name>
<accession>A0A6J8DIL4</accession>
<keyword evidence="2" id="KW-1133">Transmembrane helix</keyword>
<dbReference type="PANTHER" id="PTHR46448">
    <property type="entry name" value="PROTEIN KINASE DOMAIN-CONTAINING PROTEIN"/>
    <property type="match status" value="1"/>
</dbReference>
<gene>
    <name evidence="4" type="ORF">MCOR_41327</name>
</gene>
<dbReference type="EC" id="2.7.10.2" evidence="4"/>
<dbReference type="EMBL" id="CACVKT020007423">
    <property type="protein sequence ID" value="CAC5407896.1"/>
    <property type="molecule type" value="Genomic_DNA"/>
</dbReference>
<keyword evidence="4" id="KW-0808">Transferase</keyword>
<evidence type="ECO:0000313" key="5">
    <source>
        <dbReference type="Proteomes" id="UP000507470"/>
    </source>
</evidence>
<dbReference type="InterPro" id="IPR042983">
    <property type="entry name" value="PKDCC"/>
</dbReference>
<dbReference type="SUPFAM" id="SSF56112">
    <property type="entry name" value="Protein kinase-like (PK-like)"/>
    <property type="match status" value="1"/>
</dbReference>
<keyword evidence="5" id="KW-1185">Reference proteome</keyword>
<evidence type="ECO:0000256" key="1">
    <source>
        <dbReference type="SAM" id="Coils"/>
    </source>
</evidence>
<dbReference type="Proteomes" id="UP000507470">
    <property type="component" value="Unassembled WGS sequence"/>
</dbReference>
<feature type="coiled-coil region" evidence="1">
    <location>
        <begin position="320"/>
        <end position="347"/>
    </location>
</feature>
<organism evidence="4 5">
    <name type="scientific">Mytilus coruscus</name>
    <name type="common">Sea mussel</name>
    <dbReference type="NCBI Taxonomy" id="42192"/>
    <lineage>
        <taxon>Eukaryota</taxon>
        <taxon>Metazoa</taxon>
        <taxon>Spiralia</taxon>
        <taxon>Lophotrochozoa</taxon>
        <taxon>Mollusca</taxon>
        <taxon>Bivalvia</taxon>
        <taxon>Autobranchia</taxon>
        <taxon>Pteriomorphia</taxon>
        <taxon>Mytilida</taxon>
        <taxon>Mytiloidea</taxon>
        <taxon>Mytilidae</taxon>
        <taxon>Mytilinae</taxon>
        <taxon>Mytilus</taxon>
    </lineage>
</organism>
<dbReference type="GO" id="GO:0004715">
    <property type="term" value="F:non-membrane spanning protein tyrosine kinase activity"/>
    <property type="evidence" value="ECO:0007669"/>
    <property type="project" value="UniProtKB-EC"/>
</dbReference>
<dbReference type="GO" id="GO:0005524">
    <property type="term" value="F:ATP binding"/>
    <property type="evidence" value="ECO:0007669"/>
    <property type="project" value="InterPro"/>
</dbReference>
<reference evidence="4 5" key="1">
    <citation type="submission" date="2020-06" db="EMBL/GenBank/DDBJ databases">
        <authorList>
            <person name="Li R."/>
            <person name="Bekaert M."/>
        </authorList>
    </citation>
    <scope>NUCLEOTIDE SEQUENCE [LARGE SCALE GENOMIC DNA]</scope>
    <source>
        <strain evidence="5">wild</strain>
    </source>
</reference>
<sequence length="359" mass="41555">MNIVVTQKVFKNVSKTAIVFIIFLQTLSMYLHFEFKICSYANINYMAGRKNRTSGMQKRHSSPRRWDRNQKYIFNCTNMNKIQISEYNRGEGWSKIVDIGTFESQKVVIQRLSPSKKPDISRNRRLVLFMKNLLIRDQLNHPSIIKMLGYCLRHIKGEGHSNSSYYGDLSVVFEYGIELDLNALNLTIEERLNHAADLASLLSYLHNSPLGSLEDFDIKPAHFKMVNGKIKLIDLDFMKNVEPICFLSSAHKNFKPCPFNISCQELNDVEMRYTNCQTVPCEVGVCRGTNVKYNLQKINTIFFQVLLKPTFFPFALNFSLSRLLTQLNKTNIDVDALEKEIRNITLAYTNLSTHLKRLL</sequence>
<dbReference type="PANTHER" id="PTHR46448:SF1">
    <property type="entry name" value="PROTEIN KINASE DOMAIN-CONTAINING PROTEIN"/>
    <property type="match status" value="1"/>
</dbReference>